<name>A0A2I0TA92_LIMLA</name>
<keyword evidence="1" id="KW-0812">Transmembrane</keyword>
<keyword evidence="1" id="KW-1133">Transmembrane helix</keyword>
<evidence type="ECO:0000256" key="1">
    <source>
        <dbReference type="SAM" id="Phobius"/>
    </source>
</evidence>
<protein>
    <submittedName>
        <fullName evidence="2">Potassium-transporting atpase alpha chain 2</fullName>
    </submittedName>
</protein>
<dbReference type="AlphaFoldDB" id="A0A2I0TA92"/>
<dbReference type="Proteomes" id="UP000233556">
    <property type="component" value="Unassembled WGS sequence"/>
</dbReference>
<evidence type="ECO:0000313" key="3">
    <source>
        <dbReference type="Proteomes" id="UP000233556"/>
    </source>
</evidence>
<organism evidence="2 3">
    <name type="scientific">Limosa lapponica baueri</name>
    <dbReference type="NCBI Taxonomy" id="1758121"/>
    <lineage>
        <taxon>Eukaryota</taxon>
        <taxon>Metazoa</taxon>
        <taxon>Chordata</taxon>
        <taxon>Craniata</taxon>
        <taxon>Vertebrata</taxon>
        <taxon>Euteleostomi</taxon>
        <taxon>Archelosauria</taxon>
        <taxon>Archosauria</taxon>
        <taxon>Dinosauria</taxon>
        <taxon>Saurischia</taxon>
        <taxon>Theropoda</taxon>
        <taxon>Coelurosauria</taxon>
        <taxon>Aves</taxon>
        <taxon>Neognathae</taxon>
        <taxon>Neoaves</taxon>
        <taxon>Charadriiformes</taxon>
        <taxon>Scolopacidae</taxon>
        <taxon>Limosa</taxon>
    </lineage>
</organism>
<proteinExistence type="predicted"/>
<dbReference type="OrthoDB" id="3352408at2759"/>
<keyword evidence="1" id="KW-0472">Membrane</keyword>
<sequence length="117" mass="13021">MRNKVIWVGIFSQIGIALVLTYGLGHVTALNFTPLSIAHAVDPEELGASGKVLLKMLFLMAAKKRLTSTSSVIRGLRPIQLVDFLVDHNPVISQYLPCHRLQRPPCQTYAQWPSSRI</sequence>
<feature type="transmembrane region" description="Helical" evidence="1">
    <location>
        <begin position="6"/>
        <end position="25"/>
    </location>
</feature>
<accession>A0A2I0TA92</accession>
<reference evidence="3" key="2">
    <citation type="submission" date="2017-12" db="EMBL/GenBank/DDBJ databases">
        <title>Genome sequence of the Bar-tailed Godwit (Limosa lapponica baueri).</title>
        <authorList>
            <person name="Lima N.C.B."/>
            <person name="Parody-Merino A.M."/>
            <person name="Battley P.F."/>
            <person name="Fidler A.E."/>
            <person name="Prosdocimi F."/>
        </authorList>
    </citation>
    <scope>NUCLEOTIDE SEQUENCE [LARGE SCALE GENOMIC DNA]</scope>
</reference>
<reference evidence="3" key="1">
    <citation type="submission" date="2017-11" db="EMBL/GenBank/DDBJ databases">
        <authorList>
            <person name="Lima N.C."/>
            <person name="Parody-Merino A.M."/>
            <person name="Battley P.F."/>
            <person name="Fidler A.E."/>
            <person name="Prosdocimi F."/>
        </authorList>
    </citation>
    <scope>NUCLEOTIDE SEQUENCE [LARGE SCALE GENOMIC DNA]</scope>
</reference>
<evidence type="ECO:0000313" key="2">
    <source>
        <dbReference type="EMBL" id="PKU30719.1"/>
    </source>
</evidence>
<gene>
    <name evidence="2" type="ORF">llap_18977</name>
</gene>
<dbReference type="EMBL" id="KZ514104">
    <property type="protein sequence ID" value="PKU30719.1"/>
    <property type="molecule type" value="Genomic_DNA"/>
</dbReference>
<keyword evidence="3" id="KW-1185">Reference proteome</keyword>